<protein>
    <submittedName>
        <fullName evidence="1">Uncharacterized protein</fullName>
    </submittedName>
</protein>
<keyword evidence="2" id="KW-1185">Reference proteome</keyword>
<reference evidence="1 2" key="1">
    <citation type="journal article" date="2023" name="Plants (Basel)">
        <title>Bridging the Gap: Combining Genomics and Transcriptomics Approaches to Understand Stylosanthes scabra, an Orphan Legume from the Brazilian Caatinga.</title>
        <authorList>
            <person name="Ferreira-Neto J.R.C."/>
            <person name="da Silva M.D."/>
            <person name="Binneck E."/>
            <person name="de Melo N.F."/>
            <person name="da Silva R.H."/>
            <person name="de Melo A.L.T.M."/>
            <person name="Pandolfi V."/>
            <person name="Bustamante F.O."/>
            <person name="Brasileiro-Vidal A.C."/>
            <person name="Benko-Iseppon A.M."/>
        </authorList>
    </citation>
    <scope>NUCLEOTIDE SEQUENCE [LARGE SCALE GENOMIC DNA]</scope>
    <source>
        <tissue evidence="1">Leaves</tissue>
    </source>
</reference>
<evidence type="ECO:0000313" key="1">
    <source>
        <dbReference type="EMBL" id="MED6209448.1"/>
    </source>
</evidence>
<dbReference type="Proteomes" id="UP001341840">
    <property type="component" value="Unassembled WGS sequence"/>
</dbReference>
<organism evidence="1 2">
    <name type="scientific">Stylosanthes scabra</name>
    <dbReference type="NCBI Taxonomy" id="79078"/>
    <lineage>
        <taxon>Eukaryota</taxon>
        <taxon>Viridiplantae</taxon>
        <taxon>Streptophyta</taxon>
        <taxon>Embryophyta</taxon>
        <taxon>Tracheophyta</taxon>
        <taxon>Spermatophyta</taxon>
        <taxon>Magnoliopsida</taxon>
        <taxon>eudicotyledons</taxon>
        <taxon>Gunneridae</taxon>
        <taxon>Pentapetalae</taxon>
        <taxon>rosids</taxon>
        <taxon>fabids</taxon>
        <taxon>Fabales</taxon>
        <taxon>Fabaceae</taxon>
        <taxon>Papilionoideae</taxon>
        <taxon>50 kb inversion clade</taxon>
        <taxon>dalbergioids sensu lato</taxon>
        <taxon>Dalbergieae</taxon>
        <taxon>Pterocarpus clade</taxon>
        <taxon>Stylosanthes</taxon>
    </lineage>
</organism>
<comment type="caution">
    <text evidence="1">The sequence shown here is derived from an EMBL/GenBank/DDBJ whole genome shotgun (WGS) entry which is preliminary data.</text>
</comment>
<proteinExistence type="predicted"/>
<gene>
    <name evidence="1" type="ORF">PIB30_054769</name>
</gene>
<evidence type="ECO:0000313" key="2">
    <source>
        <dbReference type="Proteomes" id="UP001341840"/>
    </source>
</evidence>
<dbReference type="EMBL" id="JASCZI010242076">
    <property type="protein sequence ID" value="MED6209448.1"/>
    <property type="molecule type" value="Genomic_DNA"/>
</dbReference>
<accession>A0ABU6YKR1</accession>
<name>A0ABU6YKR1_9FABA</name>
<sequence length="131" mass="15393">MTVLVSGAMFDWQSALRRIGCGMRCRLTVWLVVCGDELDCARSCSSQQSWRRIQRGSWSFPVIPYINWDDCRSTSNVVYHDSFQYAFQVLIQSKLILELPPMDLLTKCIDLMKKMVMRSERVNHRHKLFKQ</sequence>